<accession>A0A1W2CPT6</accession>
<feature type="transmembrane region" description="Helical" evidence="1">
    <location>
        <begin position="54"/>
        <end position="73"/>
    </location>
</feature>
<dbReference type="RefSeq" id="WP_084063123.1">
    <property type="nucleotide sequence ID" value="NZ_FWXO01000007.1"/>
</dbReference>
<dbReference type="InterPro" id="IPR025698">
    <property type="entry name" value="2TM_dom"/>
</dbReference>
<dbReference type="EMBL" id="FWXO01000007">
    <property type="protein sequence ID" value="SMC87211.1"/>
    <property type="molecule type" value="Genomic_DNA"/>
</dbReference>
<sequence>MDTNNISKQERAAEKIKQIKGFYIHLTIYVIMNIAIIAVNTVAQINNGWSVFDALFFFGHLITPAAWGLGLFFHGMKVFGFRTFFSKEWEERQIKKYLDEEKKEYEKYK</sequence>
<dbReference type="AlphaFoldDB" id="A0A1W2CPT6"/>
<proteinExistence type="predicted"/>
<evidence type="ECO:0000313" key="4">
    <source>
        <dbReference type="Proteomes" id="UP000192360"/>
    </source>
</evidence>
<dbReference type="STRING" id="504486.SAMN05660703_3140"/>
<keyword evidence="1" id="KW-1133">Transmembrane helix</keyword>
<keyword evidence="4" id="KW-1185">Reference proteome</keyword>
<keyword evidence="1" id="KW-0812">Transmembrane</keyword>
<feature type="transmembrane region" description="Helical" evidence="1">
    <location>
        <begin position="21"/>
        <end position="42"/>
    </location>
</feature>
<evidence type="ECO:0000256" key="1">
    <source>
        <dbReference type="SAM" id="Phobius"/>
    </source>
</evidence>
<feature type="domain" description="2TM" evidence="2">
    <location>
        <begin position="10"/>
        <end position="98"/>
    </location>
</feature>
<evidence type="ECO:0000313" key="3">
    <source>
        <dbReference type="EMBL" id="SMC87211.1"/>
    </source>
</evidence>
<evidence type="ECO:0000259" key="2">
    <source>
        <dbReference type="Pfam" id="PF13239"/>
    </source>
</evidence>
<gene>
    <name evidence="3" type="ORF">SAMN05660703_3140</name>
</gene>
<dbReference type="Pfam" id="PF13239">
    <property type="entry name" value="2TM"/>
    <property type="match status" value="1"/>
</dbReference>
<protein>
    <submittedName>
        <fullName evidence="3">2TM domain-containing protein</fullName>
    </submittedName>
</protein>
<reference evidence="3 4" key="1">
    <citation type="submission" date="2017-04" db="EMBL/GenBank/DDBJ databases">
        <authorList>
            <person name="Afonso C.L."/>
            <person name="Miller P.J."/>
            <person name="Scott M.A."/>
            <person name="Spackman E."/>
            <person name="Goraichik I."/>
            <person name="Dimitrov K.M."/>
            <person name="Suarez D.L."/>
            <person name="Swayne D.E."/>
        </authorList>
    </citation>
    <scope>NUCLEOTIDE SEQUENCE [LARGE SCALE GENOMIC DNA]</scope>
    <source>
        <strain evidence="3 4">DSM 21164</strain>
    </source>
</reference>
<dbReference type="Proteomes" id="UP000192360">
    <property type="component" value="Unassembled WGS sequence"/>
</dbReference>
<name>A0A1W2CPT6_9FLAO</name>
<dbReference type="OrthoDB" id="8965954at2"/>
<keyword evidence="1" id="KW-0472">Membrane</keyword>
<organism evidence="3 4">
    <name type="scientific">Cellulophaga tyrosinoxydans</name>
    <dbReference type="NCBI Taxonomy" id="504486"/>
    <lineage>
        <taxon>Bacteria</taxon>
        <taxon>Pseudomonadati</taxon>
        <taxon>Bacteroidota</taxon>
        <taxon>Flavobacteriia</taxon>
        <taxon>Flavobacteriales</taxon>
        <taxon>Flavobacteriaceae</taxon>
        <taxon>Cellulophaga</taxon>
    </lineage>
</organism>